<proteinExistence type="predicted"/>
<dbReference type="OrthoDB" id="1154732at2"/>
<evidence type="ECO:0000256" key="5">
    <source>
        <dbReference type="ARBA" id="ARBA00029579"/>
    </source>
</evidence>
<feature type="transmembrane region" description="Helical" evidence="6">
    <location>
        <begin position="143"/>
        <end position="163"/>
    </location>
</feature>
<dbReference type="SUPFAM" id="SSF81324">
    <property type="entry name" value="Voltage-gated potassium channels"/>
    <property type="match status" value="1"/>
</dbReference>
<gene>
    <name evidence="9" type="ORF">TPHV1_130020</name>
</gene>
<dbReference type="InterPro" id="IPR003148">
    <property type="entry name" value="RCK_N"/>
</dbReference>
<sequence>MIDRSKLTRQKGIKGFLWWYLESENNSKTIFTDIIIFLAVLLSVSLTIFELVHQNKDLPLWIFQLDYALSIFFIIEYAMRFYISTDFIYDTKTKGFASAVKHKAAWIFSPSALLDLIALFPLIRFLRVLRAFQFLRFIKLLRLVRIVKLRSLFIHISLFVRSLRESSFSFLILFIATLLVVVLNSIGLFLAESKAGGTTSFFPSFVYMLKLIGFTDDRPTTILGKVFASLTLFANIAFIGFFISIISSKMGEIMDNVKKGKTGNLNIKDHIVLCGYTSSSKKVIEELVNNKKYCSKKIVLITEKENPDIGGIIYVNGDYSDIEMLRKVNIKDATLAVVFSESKKNETIKNVDMRTVLTVYNIEQENSAVHTIAEIINEKNAEIIQEKIKGDEIVFKDTIDAHLIVNCIRHPFISSMLYNFLNLDGRILNEEKLSYFGFNEPTTFKSLKQHQVESDIVIIGYIDSRNNAYLAPQSDVRIEPSDRIIYIDEAQKKQ</sequence>
<evidence type="ECO:0000256" key="6">
    <source>
        <dbReference type="SAM" id="Phobius"/>
    </source>
</evidence>
<dbReference type="InterPro" id="IPR050721">
    <property type="entry name" value="Trk_Ktr_HKT_K-transport"/>
</dbReference>
<dbReference type="InterPro" id="IPR036291">
    <property type="entry name" value="NAD(P)-bd_dom_sf"/>
</dbReference>
<dbReference type="GO" id="GO:0006813">
    <property type="term" value="P:potassium ion transport"/>
    <property type="evidence" value="ECO:0007669"/>
    <property type="project" value="InterPro"/>
</dbReference>
<evidence type="ECO:0000313" key="9">
    <source>
        <dbReference type="EMBL" id="CEM60982.1"/>
    </source>
</evidence>
<evidence type="ECO:0000256" key="2">
    <source>
        <dbReference type="ARBA" id="ARBA00022692"/>
    </source>
</evidence>
<dbReference type="RefSeq" id="WP_024753247.1">
    <property type="nucleotide sequence ID" value="NZ_CDNC01000005.1"/>
</dbReference>
<accession>A0A0B7GTY5</accession>
<evidence type="ECO:0000256" key="1">
    <source>
        <dbReference type="ARBA" id="ARBA00004141"/>
    </source>
</evidence>
<dbReference type="Gene3D" id="1.10.287.70">
    <property type="match status" value="1"/>
</dbReference>
<feature type="domain" description="RCK N-terminal" evidence="8">
    <location>
        <begin position="267"/>
        <end position="372"/>
    </location>
</feature>
<comment type="subcellular location">
    <subcellularLocation>
        <location evidence="1">Membrane</location>
        <topology evidence="1">Multi-pass membrane protein</topology>
    </subcellularLocation>
</comment>
<dbReference type="Pfam" id="PF00520">
    <property type="entry name" value="Ion_trans"/>
    <property type="match status" value="1"/>
</dbReference>
<dbReference type="SUPFAM" id="SSF51735">
    <property type="entry name" value="NAD(P)-binding Rossmann-fold domains"/>
    <property type="match status" value="1"/>
</dbReference>
<feature type="transmembrane region" description="Helical" evidence="6">
    <location>
        <begin position="197"/>
        <end position="214"/>
    </location>
</feature>
<evidence type="ECO:0000256" key="4">
    <source>
        <dbReference type="ARBA" id="ARBA00023136"/>
    </source>
</evidence>
<dbReference type="Gene3D" id="3.40.50.720">
    <property type="entry name" value="NAD(P)-binding Rossmann-like Domain"/>
    <property type="match status" value="1"/>
</dbReference>
<feature type="transmembrane region" description="Helical" evidence="6">
    <location>
        <begin position="170"/>
        <end position="191"/>
    </location>
</feature>
<dbReference type="PRINTS" id="PR00169">
    <property type="entry name" value="KCHANNEL"/>
</dbReference>
<feature type="transmembrane region" description="Helical" evidence="6">
    <location>
        <begin position="226"/>
        <end position="246"/>
    </location>
</feature>
<organism evidence="9 10">
    <name type="scientific">Treponema phagedenis</name>
    <dbReference type="NCBI Taxonomy" id="162"/>
    <lineage>
        <taxon>Bacteria</taxon>
        <taxon>Pseudomonadati</taxon>
        <taxon>Spirochaetota</taxon>
        <taxon>Spirochaetia</taxon>
        <taxon>Spirochaetales</taxon>
        <taxon>Treponemataceae</taxon>
        <taxon>Treponema</taxon>
    </lineage>
</organism>
<dbReference type="Pfam" id="PF22614">
    <property type="entry name" value="Slo-like_RCK"/>
    <property type="match status" value="1"/>
</dbReference>
<dbReference type="PANTHER" id="PTHR43833">
    <property type="entry name" value="POTASSIUM CHANNEL PROTEIN 2-RELATED-RELATED"/>
    <property type="match status" value="1"/>
</dbReference>
<keyword evidence="10" id="KW-1185">Reference proteome</keyword>
<reference evidence="10" key="1">
    <citation type="submission" date="2015-01" db="EMBL/GenBank/DDBJ databases">
        <authorList>
            <person name="Manzoor Shahid"/>
            <person name="Zubair Saima"/>
        </authorList>
    </citation>
    <scope>NUCLEOTIDE SEQUENCE [LARGE SCALE GENOMIC DNA]</scope>
    <source>
        <strain evidence="10">V1</strain>
    </source>
</reference>
<evidence type="ECO:0000259" key="7">
    <source>
        <dbReference type="Pfam" id="PF00520"/>
    </source>
</evidence>
<feature type="transmembrane region" description="Helical" evidence="6">
    <location>
        <begin position="30"/>
        <end position="49"/>
    </location>
</feature>
<feature type="transmembrane region" description="Helical" evidence="6">
    <location>
        <begin position="61"/>
        <end position="83"/>
    </location>
</feature>
<name>A0A0B7GTY5_TREPH</name>
<keyword evidence="3 6" id="KW-1133">Transmembrane helix</keyword>
<protein>
    <recommendedName>
        <fullName evidence="5">BK channel</fullName>
    </recommendedName>
</protein>
<dbReference type="InterPro" id="IPR005821">
    <property type="entry name" value="Ion_trans_dom"/>
</dbReference>
<dbReference type="GO" id="GO:0005216">
    <property type="term" value="F:monoatomic ion channel activity"/>
    <property type="evidence" value="ECO:0007669"/>
    <property type="project" value="InterPro"/>
</dbReference>
<dbReference type="PANTHER" id="PTHR43833:SF9">
    <property type="entry name" value="POTASSIUM CHANNEL PROTEIN YUGO-RELATED"/>
    <property type="match status" value="1"/>
</dbReference>
<dbReference type="GO" id="GO:0016020">
    <property type="term" value="C:membrane"/>
    <property type="evidence" value="ECO:0007669"/>
    <property type="project" value="UniProtKB-SubCell"/>
</dbReference>
<evidence type="ECO:0000256" key="3">
    <source>
        <dbReference type="ARBA" id="ARBA00022989"/>
    </source>
</evidence>
<dbReference type="AlphaFoldDB" id="A0A0B7GTY5"/>
<keyword evidence="2 6" id="KW-0812">Transmembrane</keyword>
<evidence type="ECO:0000259" key="8">
    <source>
        <dbReference type="Pfam" id="PF22614"/>
    </source>
</evidence>
<keyword evidence="4 6" id="KW-0472">Membrane</keyword>
<dbReference type="EMBL" id="CDNC01000005">
    <property type="protein sequence ID" value="CEM60982.1"/>
    <property type="molecule type" value="Genomic_DNA"/>
</dbReference>
<feature type="domain" description="Ion transport" evidence="7">
    <location>
        <begin position="32"/>
        <end position="253"/>
    </location>
</feature>
<evidence type="ECO:0000313" key="10">
    <source>
        <dbReference type="Proteomes" id="UP000042527"/>
    </source>
</evidence>
<feature type="transmembrane region" description="Helical" evidence="6">
    <location>
        <begin position="104"/>
        <end position="123"/>
    </location>
</feature>
<dbReference type="Proteomes" id="UP000042527">
    <property type="component" value="Unassembled WGS sequence"/>
</dbReference>